<dbReference type="AlphaFoldDB" id="A0AA39G489"/>
<name>A0AA39G489_MICHY</name>
<feature type="domain" description="KHDC4/BBP-like KH-domain type I" evidence="6">
    <location>
        <begin position="164"/>
        <end position="238"/>
    </location>
</feature>
<proteinExistence type="inferred from homology"/>
<dbReference type="InterPro" id="IPR036612">
    <property type="entry name" value="KH_dom_type_1_sf"/>
</dbReference>
<dbReference type="FunFam" id="3.30.1370.10:FF:000037">
    <property type="entry name" value="KH domain protein"/>
    <property type="match status" value="1"/>
</dbReference>
<evidence type="ECO:0000256" key="3">
    <source>
        <dbReference type="ARBA" id="ARBA00030267"/>
    </source>
</evidence>
<feature type="compositionally biased region" description="Pro residues" evidence="5">
    <location>
        <begin position="624"/>
        <end position="641"/>
    </location>
</feature>
<evidence type="ECO:0000256" key="5">
    <source>
        <dbReference type="SAM" id="MobiDB-lite"/>
    </source>
</evidence>
<evidence type="ECO:0000259" key="7">
    <source>
        <dbReference type="Pfam" id="PF23469"/>
    </source>
</evidence>
<dbReference type="Pfam" id="PF22675">
    <property type="entry name" value="KH-I_KHDC4-BBP"/>
    <property type="match status" value="1"/>
</dbReference>
<dbReference type="EMBL" id="JAQQBR010000002">
    <property type="protein sequence ID" value="KAK0181237.1"/>
    <property type="molecule type" value="Genomic_DNA"/>
</dbReference>
<comment type="similarity">
    <text evidence="1">Belongs to the KHDC4 family.</text>
</comment>
<dbReference type="Gene3D" id="3.30.1370.10">
    <property type="entry name" value="K Homology domain, type 1"/>
    <property type="match status" value="2"/>
</dbReference>
<feature type="domain" description="ATP-dependent RNA helicase PRP5/DDX46/KHDC4 KH" evidence="7">
    <location>
        <begin position="46"/>
        <end position="126"/>
    </location>
</feature>
<feature type="compositionally biased region" description="Polar residues" evidence="5">
    <location>
        <begin position="565"/>
        <end position="575"/>
    </location>
</feature>
<protein>
    <recommendedName>
        <fullName evidence="2">KH homology domain-containing protein 4</fullName>
    </recommendedName>
    <alternativeName>
        <fullName evidence="3">Brings lots of money 7</fullName>
    </alternativeName>
</protein>
<comment type="caution">
    <text evidence="8">The sequence shown here is derived from an EMBL/GenBank/DDBJ whole genome shotgun (WGS) entry which is preliminary data.</text>
</comment>
<evidence type="ECO:0000313" key="9">
    <source>
        <dbReference type="Proteomes" id="UP001168972"/>
    </source>
</evidence>
<feature type="compositionally biased region" description="Basic residues" evidence="5">
    <location>
        <begin position="579"/>
        <end position="601"/>
    </location>
</feature>
<keyword evidence="9" id="KW-1185">Reference proteome</keyword>
<feature type="compositionally biased region" description="Pro residues" evidence="5">
    <location>
        <begin position="544"/>
        <end position="564"/>
    </location>
</feature>
<evidence type="ECO:0000256" key="1">
    <source>
        <dbReference type="ARBA" id="ARBA00006093"/>
    </source>
</evidence>
<dbReference type="InterPro" id="IPR055256">
    <property type="entry name" value="KH_1_KHDC4/BBP-like"/>
</dbReference>
<comment type="function">
    <text evidence="4">RNA-binding protein involved in pre-mRNA splicing. Interacts with the PRP19C/Prp19 complex/NTC/Nineteen complex which is part of the spliceosome. Involved in regulating splice site selection. Binds preferentially RNA with A/C rich sequences and poly-C stretches.</text>
</comment>
<dbReference type="Pfam" id="PF23469">
    <property type="entry name" value="KH_12"/>
    <property type="match status" value="1"/>
</dbReference>
<dbReference type="PANTHER" id="PTHR15744:SF0">
    <property type="entry name" value="KH HOMOLOGY DOMAIN-CONTAINING PROTEIN 4"/>
    <property type="match status" value="1"/>
</dbReference>
<feature type="compositionally biased region" description="Basic and acidic residues" evidence="5">
    <location>
        <begin position="727"/>
        <end position="739"/>
    </location>
</feature>
<dbReference type="InterPro" id="IPR056149">
    <property type="entry name" value="PRP5/DDX46/KHDC4_KH"/>
</dbReference>
<dbReference type="Proteomes" id="UP001168972">
    <property type="component" value="Unassembled WGS sequence"/>
</dbReference>
<dbReference type="InterPro" id="IPR047889">
    <property type="entry name" value="KHDC4_KH-I_second"/>
</dbReference>
<dbReference type="CDD" id="cd22385">
    <property type="entry name" value="KH-I_KHDC4_rpt1"/>
    <property type="match status" value="1"/>
</dbReference>
<feature type="compositionally biased region" description="Pro residues" evidence="5">
    <location>
        <begin position="467"/>
        <end position="492"/>
    </location>
</feature>
<accession>A0AA39G489</accession>
<reference evidence="8" key="2">
    <citation type="submission" date="2023-03" db="EMBL/GenBank/DDBJ databases">
        <authorList>
            <person name="Inwood S.N."/>
            <person name="Skelly J.G."/>
            <person name="Guhlin J."/>
            <person name="Harrop T.W.R."/>
            <person name="Goldson S.G."/>
            <person name="Dearden P.K."/>
        </authorList>
    </citation>
    <scope>NUCLEOTIDE SEQUENCE</scope>
    <source>
        <strain evidence="8">Lincoln</strain>
        <tissue evidence="8">Whole body</tissue>
    </source>
</reference>
<evidence type="ECO:0000256" key="4">
    <source>
        <dbReference type="ARBA" id="ARBA00045732"/>
    </source>
</evidence>
<evidence type="ECO:0000259" key="6">
    <source>
        <dbReference type="Pfam" id="PF22675"/>
    </source>
</evidence>
<reference evidence="8" key="1">
    <citation type="journal article" date="2023" name="bioRxiv">
        <title>Scaffold-level genome assemblies of two parasitoid biocontrol wasps reveal the parthenogenesis mechanism and an associated novel virus.</title>
        <authorList>
            <person name="Inwood S."/>
            <person name="Skelly J."/>
            <person name="Guhlin J."/>
            <person name="Harrop T."/>
            <person name="Goldson S."/>
            <person name="Dearden P."/>
        </authorList>
    </citation>
    <scope>NUCLEOTIDE SEQUENCE</scope>
    <source>
        <strain evidence="8">Lincoln</strain>
        <tissue evidence="8">Whole body</tissue>
    </source>
</reference>
<sequence>MNGLIRATESIISMLMAKGKFRGSNGTNKTAVSTNGIFKGADVFTTEFEINETPPSARTLLTKGYIQDEINTFSGATVSTRGRFMTEQEKGRCPNERPLYLYIQGHTKHNIDLAIQKINEIIKTEHQSSLNRPSRFTNAPPPLMSLHTGVPSVEKICVGIENAPQGFDLRGRIIGAGGANLLYIRGETGATVTLRGRGSQFMDPVLGAESPEPLHLYIEHPKPDALQNAKQLAINLIQTMQSELQSYIQQQPPPVQPQQVLETQPIQQIQQAHFQTMNIGALAQSNVVTIQHQDIIQHPQSSVVTLPATILTATMAGGPASGSAVPPPSVHIPAHAGPMVPSSQSQTLISTPPPVGQVQLIGPPPAVSQVQYQIHSGQPVHIQGIQMPTVSHSSAQPVAQMYVMSQPPPQSPGQHGFISSSSAPVSGAVSYVYTQPNIQRSVTPSDTIETVNLQQPPPLTPLNITHQPPPPLLHLHFPPPNFPPNQPPPPIPQTYQIQYQQVQTTGHQAQTQFVLQSEESIVPPPFAQNSEHAQHILQPQFEGQPPPQYPLQVPPPPPPPPPPSTQTFLVPNSQESHPHPHPHHPHHPHPHHHHHHHHHHQQQQQPLFPMGDEGLHQHDGPIEQGPPPQPVPPPQMVPPPAVNHMQNSMNILTNMPPPNQQHPPQNAPWLYQGQQPPGMPPPQNLHNVPPSQVPQHIQYHTPQLHYHNGQMQAQVHYTIESPPQQHFDMHKPDSPENQKGHHHGVKRRFADIEGPQEPPPYHCGPPPSQRHGNGREGERHQQHMHGPSPGGVGHPHGDRNKPLMPSPHPGEKHNIEQRPVGPNSGNEQNFGGDCGPIPGPPPPAPWQAHHVRVPWVRPPPAPREGEHHVLYPVPPLPPNMPPPQIRPRGQLDIDRGRSPVQGATLEHHMNMECNQQPPYSVKPPPYNSIPLISSICNAPPPPPPPPPPPSSPHHHHHHHHQHHRSQYPPQQYQAPVSQAFQPPVSGPPWMN</sequence>
<feature type="region of interest" description="Disordered" evidence="5">
    <location>
        <begin position="914"/>
        <end position="991"/>
    </location>
</feature>
<dbReference type="PANTHER" id="PTHR15744">
    <property type="entry name" value="BLOM7"/>
    <property type="match status" value="1"/>
</dbReference>
<feature type="compositionally biased region" description="Pro residues" evidence="5">
    <location>
        <begin position="756"/>
        <end position="768"/>
    </location>
</feature>
<dbReference type="InterPro" id="IPR031121">
    <property type="entry name" value="RIK/BLOM7"/>
</dbReference>
<dbReference type="GO" id="GO:0005634">
    <property type="term" value="C:nucleus"/>
    <property type="evidence" value="ECO:0007669"/>
    <property type="project" value="InterPro"/>
</dbReference>
<feature type="region of interest" description="Disordered" evidence="5">
    <location>
        <begin position="723"/>
        <end position="846"/>
    </location>
</feature>
<feature type="compositionally biased region" description="Basic residues" evidence="5">
    <location>
        <begin position="952"/>
        <end position="965"/>
    </location>
</feature>
<gene>
    <name evidence="8" type="ORF">PV327_003537</name>
</gene>
<evidence type="ECO:0000256" key="2">
    <source>
        <dbReference type="ARBA" id="ARBA00017795"/>
    </source>
</evidence>
<dbReference type="SUPFAM" id="SSF54791">
    <property type="entry name" value="Eukaryotic type KH-domain (KH-domain type I)"/>
    <property type="match status" value="2"/>
</dbReference>
<dbReference type="GO" id="GO:0003723">
    <property type="term" value="F:RNA binding"/>
    <property type="evidence" value="ECO:0007669"/>
    <property type="project" value="InterPro"/>
</dbReference>
<dbReference type="CDD" id="cd22386">
    <property type="entry name" value="KH-I_KHDC4_rpt2"/>
    <property type="match status" value="1"/>
</dbReference>
<feature type="region of interest" description="Disordered" evidence="5">
    <location>
        <begin position="463"/>
        <end position="493"/>
    </location>
</feature>
<dbReference type="InterPro" id="IPR047890">
    <property type="entry name" value="KHDC4_KH-I_first"/>
</dbReference>
<feature type="region of interest" description="Disordered" evidence="5">
    <location>
        <begin position="540"/>
        <end position="644"/>
    </location>
</feature>
<feature type="compositionally biased region" description="Pro residues" evidence="5">
    <location>
        <begin position="938"/>
        <end position="951"/>
    </location>
</feature>
<evidence type="ECO:0000313" key="8">
    <source>
        <dbReference type="EMBL" id="KAK0181237.1"/>
    </source>
</evidence>
<organism evidence="8 9">
    <name type="scientific">Microctonus hyperodae</name>
    <name type="common">Parasitoid wasp</name>
    <dbReference type="NCBI Taxonomy" id="165561"/>
    <lineage>
        <taxon>Eukaryota</taxon>
        <taxon>Metazoa</taxon>
        <taxon>Ecdysozoa</taxon>
        <taxon>Arthropoda</taxon>
        <taxon>Hexapoda</taxon>
        <taxon>Insecta</taxon>
        <taxon>Pterygota</taxon>
        <taxon>Neoptera</taxon>
        <taxon>Endopterygota</taxon>
        <taxon>Hymenoptera</taxon>
        <taxon>Apocrita</taxon>
        <taxon>Ichneumonoidea</taxon>
        <taxon>Braconidae</taxon>
        <taxon>Euphorinae</taxon>
        <taxon>Microctonus</taxon>
    </lineage>
</organism>